<keyword evidence="2" id="KW-1185">Reference proteome</keyword>
<organism evidence="1 2">
    <name type="scientific">Verminephrobacter eiseniae (strain EF01-2)</name>
    <dbReference type="NCBI Taxonomy" id="391735"/>
    <lineage>
        <taxon>Bacteria</taxon>
        <taxon>Pseudomonadati</taxon>
        <taxon>Pseudomonadota</taxon>
        <taxon>Betaproteobacteria</taxon>
        <taxon>Burkholderiales</taxon>
        <taxon>Comamonadaceae</taxon>
        <taxon>Verminephrobacter</taxon>
    </lineage>
</organism>
<dbReference type="eggNOG" id="COG0456">
    <property type="taxonomic scope" value="Bacteria"/>
</dbReference>
<dbReference type="EMBL" id="CP000542">
    <property type="protein sequence ID" value="ABM59301.1"/>
    <property type="molecule type" value="Genomic_DNA"/>
</dbReference>
<evidence type="ECO:0000313" key="2">
    <source>
        <dbReference type="Proteomes" id="UP000000374"/>
    </source>
</evidence>
<dbReference type="RefSeq" id="WP_011811292.1">
    <property type="nucleotide sequence ID" value="NC_008786.1"/>
</dbReference>
<dbReference type="GeneID" id="76461985"/>
<dbReference type="AlphaFoldDB" id="A1WNU4"/>
<dbReference type="HOGENOM" id="CLU_2385306_0_0_4"/>
<dbReference type="KEGG" id="vei:Veis_3583"/>
<accession>A1WNU4</accession>
<dbReference type="InterPro" id="IPR039968">
    <property type="entry name" value="BcerS-like"/>
</dbReference>
<dbReference type="STRING" id="391735.Veis_3583"/>
<protein>
    <submittedName>
        <fullName evidence="1">Uncharacterized protein</fullName>
    </submittedName>
</protein>
<evidence type="ECO:0000313" key="1">
    <source>
        <dbReference type="EMBL" id="ABM59301.1"/>
    </source>
</evidence>
<name>A1WNU4_VEREI</name>
<gene>
    <name evidence="1" type="ordered locus">Veis_3583</name>
</gene>
<dbReference type="PANTHER" id="PTHR41368">
    <property type="entry name" value="PROTEIN YGHO"/>
    <property type="match status" value="1"/>
</dbReference>
<dbReference type="OrthoDB" id="9806005at2"/>
<proteinExistence type="predicted"/>
<dbReference type="Proteomes" id="UP000000374">
    <property type="component" value="Chromosome"/>
</dbReference>
<dbReference type="PANTHER" id="PTHR41368:SF1">
    <property type="entry name" value="PROTEIN YGHO"/>
    <property type="match status" value="1"/>
</dbReference>
<sequence>MIDVLPGTDRRPTDLYIDLPFRLYRHDPLWVPPLRADIRKLMSPKKNPLFAEAAIEHFVAFNEAGVVVGRISATIHHDYNSRFGEQHVFFGYFR</sequence>
<reference evidence="2" key="1">
    <citation type="submission" date="2006-12" db="EMBL/GenBank/DDBJ databases">
        <title>Complete sequence of chromosome 1 of Verminephrobacter eiseniae EF01-2.</title>
        <authorList>
            <person name="Copeland A."/>
            <person name="Lucas S."/>
            <person name="Lapidus A."/>
            <person name="Barry K."/>
            <person name="Detter J.C."/>
            <person name="Glavina del Rio T."/>
            <person name="Dalin E."/>
            <person name="Tice H."/>
            <person name="Pitluck S."/>
            <person name="Chertkov O."/>
            <person name="Brettin T."/>
            <person name="Bruce D."/>
            <person name="Han C."/>
            <person name="Tapia R."/>
            <person name="Gilna P."/>
            <person name="Schmutz J."/>
            <person name="Larimer F."/>
            <person name="Land M."/>
            <person name="Hauser L."/>
            <person name="Kyrpides N."/>
            <person name="Kim E."/>
            <person name="Stahl D."/>
            <person name="Richardson P."/>
        </authorList>
    </citation>
    <scope>NUCLEOTIDE SEQUENCE [LARGE SCALE GENOMIC DNA]</scope>
    <source>
        <strain evidence="2">EF01-2</strain>
    </source>
</reference>